<feature type="signal peptide" evidence="1">
    <location>
        <begin position="1"/>
        <end position="18"/>
    </location>
</feature>
<dbReference type="InterPro" id="IPR002931">
    <property type="entry name" value="Transglutaminase-like"/>
</dbReference>
<name>A0A1M6F8T7_9FLAO</name>
<keyword evidence="5" id="KW-1185">Reference proteome</keyword>
<feature type="chain" id="PRO_5009917329" evidence="1">
    <location>
        <begin position="19"/>
        <end position="672"/>
    </location>
</feature>
<accession>A0A1M6F8T7</accession>
<evidence type="ECO:0000259" key="3">
    <source>
        <dbReference type="Pfam" id="PF12969"/>
    </source>
</evidence>
<dbReference type="Gene3D" id="3.10.620.30">
    <property type="match status" value="1"/>
</dbReference>
<proteinExistence type="predicted"/>
<dbReference type="eggNOG" id="COG1305">
    <property type="taxonomic scope" value="Bacteria"/>
</dbReference>
<dbReference type="AlphaFoldDB" id="A0A1M6F8T7"/>
<dbReference type="InterPro" id="IPR024618">
    <property type="entry name" value="DUF3857"/>
</dbReference>
<dbReference type="SUPFAM" id="SSF54001">
    <property type="entry name" value="Cysteine proteinases"/>
    <property type="match status" value="1"/>
</dbReference>
<feature type="domain" description="Transglutaminase-like" evidence="2">
    <location>
        <begin position="320"/>
        <end position="424"/>
    </location>
</feature>
<dbReference type="Proteomes" id="UP000184396">
    <property type="component" value="Unassembled WGS sequence"/>
</dbReference>
<reference evidence="4 5" key="1">
    <citation type="submission" date="2016-11" db="EMBL/GenBank/DDBJ databases">
        <authorList>
            <person name="Jaros S."/>
            <person name="Januszkiewicz K."/>
            <person name="Wedrychowicz H."/>
        </authorList>
    </citation>
    <scope>NUCLEOTIDE SEQUENCE [LARGE SCALE GENOMIC DNA]</scope>
    <source>
        <strain evidence="4 5">CGMCC 1.12213</strain>
    </source>
</reference>
<evidence type="ECO:0000313" key="5">
    <source>
        <dbReference type="Proteomes" id="UP000184396"/>
    </source>
</evidence>
<sequence length="672" mass="77173">MRISALIIALSFTLSAFAQDYDFGDVSKEELQEKFNPSDSSASATYLYKNRRTYFDYIKGLGFELKTEIHERIKIYNKDGFDYATKQLNLYKNGNTKESISPIKAFTYNLENGKIVEEKLTKKGMFNSETNKYFNKVKFTMPNIKPGSVIEYKYQITSPFWSNIDELVFQHDIPIKKLESNIEIPEYFNFRINTKGYLTVNPTTDSKTEYIRFVNKTRNQGSGYSASSTTTFNTSEVSYSTKISKYEIENVPALKNEPYVNSINNYRSSIKYELSYTKFPYSQIEYYTTTWEDVVETIFKSSNFGDELDRTGYYEDDIDNIVSSISDPERRMSLIFDFVKSKVKWNGYYGKYTDDGVKKSFKEGVGNVAEINLMLTSMLRYAGLKAHPVLVSTRGHGISLFPTREGYNYVVTYVKLPDGNVVLLDATNKYSVPNVLPLRALNWQGRVIAEHGSSELIDLYPSVASKNTITMMAKLDSEGGVEGMIRSVKTNHKALDFRERYVEANKEEFLEKLENKYNGLEVSDYAVKNDVDLSKPVMESYNFFKENQADIIGDKIYFSPLFFLRTAENPFKLEKREFPVDFGYPSSTTYRVIVTIPEGYKMESMPEPSAMALPDNLGEFKYNISGKGNSIQLIISTKINSSIITPLYYDALKEYFNKFIEKEAEQIVLTKA</sequence>
<dbReference type="Gene3D" id="2.60.120.1130">
    <property type="match status" value="1"/>
</dbReference>
<organism evidence="4 5">
    <name type="scientific">Algibacter luteus</name>
    <dbReference type="NCBI Taxonomy" id="1178825"/>
    <lineage>
        <taxon>Bacteria</taxon>
        <taxon>Pseudomonadati</taxon>
        <taxon>Bacteroidota</taxon>
        <taxon>Flavobacteriia</taxon>
        <taxon>Flavobacteriales</taxon>
        <taxon>Flavobacteriaceae</taxon>
        <taxon>Algibacter</taxon>
    </lineage>
</organism>
<dbReference type="Pfam" id="PF01841">
    <property type="entry name" value="Transglut_core"/>
    <property type="match status" value="1"/>
</dbReference>
<keyword evidence="1" id="KW-0732">Signal</keyword>
<gene>
    <name evidence="4" type="ORF">SAMN05216261_2257</name>
</gene>
<dbReference type="EMBL" id="FQYK01000005">
    <property type="protein sequence ID" value="SHI94085.1"/>
    <property type="molecule type" value="Genomic_DNA"/>
</dbReference>
<dbReference type="OrthoDB" id="98874at2"/>
<dbReference type="InterPro" id="IPR038765">
    <property type="entry name" value="Papain-like_cys_pep_sf"/>
</dbReference>
<dbReference type="Gene3D" id="2.60.40.3140">
    <property type="match status" value="1"/>
</dbReference>
<dbReference type="Pfam" id="PF12969">
    <property type="entry name" value="DUF3857"/>
    <property type="match status" value="1"/>
</dbReference>
<protein>
    <submittedName>
        <fullName evidence="4">Uncharacterized protein</fullName>
    </submittedName>
</protein>
<dbReference type="RefSeq" id="WP_019387771.1">
    <property type="nucleotide sequence ID" value="NZ_ALIH01000007.1"/>
</dbReference>
<dbReference type="STRING" id="1178825.SAMN05216261_2257"/>
<feature type="domain" description="DUF3857" evidence="3">
    <location>
        <begin position="67"/>
        <end position="205"/>
    </location>
</feature>
<evidence type="ECO:0000256" key="1">
    <source>
        <dbReference type="SAM" id="SignalP"/>
    </source>
</evidence>
<evidence type="ECO:0000259" key="2">
    <source>
        <dbReference type="Pfam" id="PF01841"/>
    </source>
</evidence>
<evidence type="ECO:0000313" key="4">
    <source>
        <dbReference type="EMBL" id="SHI94085.1"/>
    </source>
</evidence>